<protein>
    <submittedName>
        <fullName evidence="2">Uncharacterized protein</fullName>
    </submittedName>
</protein>
<dbReference type="EMBL" id="BMIY01000001">
    <property type="protein sequence ID" value="GGG47806.1"/>
    <property type="molecule type" value="Genomic_DNA"/>
</dbReference>
<comment type="caution">
    <text evidence="2">The sequence shown here is derived from an EMBL/GenBank/DDBJ whole genome shotgun (WGS) entry which is preliminary data.</text>
</comment>
<evidence type="ECO:0000256" key="1">
    <source>
        <dbReference type="SAM" id="MobiDB-lite"/>
    </source>
</evidence>
<evidence type="ECO:0000313" key="2">
    <source>
        <dbReference type="EMBL" id="GGG47806.1"/>
    </source>
</evidence>
<keyword evidence="3" id="KW-1185">Reference proteome</keyword>
<dbReference type="Proteomes" id="UP000627715">
    <property type="component" value="Unassembled WGS sequence"/>
</dbReference>
<gene>
    <name evidence="2" type="ORF">GCM10011403_01050</name>
</gene>
<proteinExistence type="predicted"/>
<reference evidence="2" key="2">
    <citation type="submission" date="2020-09" db="EMBL/GenBank/DDBJ databases">
        <authorList>
            <person name="Sun Q."/>
            <person name="Zhou Y."/>
        </authorList>
    </citation>
    <scope>NUCLEOTIDE SEQUENCE</scope>
    <source>
        <strain evidence="2">CGMCC 1.15425</strain>
    </source>
</reference>
<organism evidence="2 3">
    <name type="scientific">Pseudohongiella nitratireducens</name>
    <dbReference type="NCBI Taxonomy" id="1768907"/>
    <lineage>
        <taxon>Bacteria</taxon>
        <taxon>Pseudomonadati</taxon>
        <taxon>Pseudomonadota</taxon>
        <taxon>Gammaproteobacteria</taxon>
        <taxon>Pseudomonadales</taxon>
        <taxon>Pseudohongiellaceae</taxon>
        <taxon>Pseudohongiella</taxon>
    </lineage>
</organism>
<accession>A0A917GJA5</accession>
<sequence length="58" mass="6593">MRYGNAHLPAYTGNMEGMRMLLRKSEKQLFPDQGRYKQSQAIGGRSSGGWMPFSKLAR</sequence>
<evidence type="ECO:0000313" key="3">
    <source>
        <dbReference type="Proteomes" id="UP000627715"/>
    </source>
</evidence>
<feature type="region of interest" description="Disordered" evidence="1">
    <location>
        <begin position="35"/>
        <end position="58"/>
    </location>
</feature>
<reference evidence="2" key="1">
    <citation type="journal article" date="2014" name="Int. J. Syst. Evol. Microbiol.">
        <title>Complete genome sequence of Corynebacterium casei LMG S-19264T (=DSM 44701T), isolated from a smear-ripened cheese.</title>
        <authorList>
            <consortium name="US DOE Joint Genome Institute (JGI-PGF)"/>
            <person name="Walter F."/>
            <person name="Albersmeier A."/>
            <person name="Kalinowski J."/>
            <person name="Ruckert C."/>
        </authorList>
    </citation>
    <scope>NUCLEOTIDE SEQUENCE</scope>
    <source>
        <strain evidence="2">CGMCC 1.15425</strain>
    </source>
</reference>
<name>A0A917GJA5_9GAMM</name>
<dbReference type="AlphaFoldDB" id="A0A917GJA5"/>